<dbReference type="PANTHER" id="PTHR42996">
    <property type="entry name" value="PHOSPHATE-BINDING PROTEIN PSTS"/>
    <property type="match status" value="1"/>
</dbReference>
<dbReference type="SUPFAM" id="SSF53850">
    <property type="entry name" value="Periplasmic binding protein-like II"/>
    <property type="match status" value="1"/>
</dbReference>
<keyword evidence="8" id="KW-1185">Reference proteome</keyword>
<dbReference type="EMBL" id="CP060713">
    <property type="protein sequence ID" value="QNN54060.1"/>
    <property type="molecule type" value="Genomic_DNA"/>
</dbReference>
<dbReference type="PANTHER" id="PTHR42996:SF1">
    <property type="entry name" value="PHOSPHATE-BINDING PROTEIN PSTS"/>
    <property type="match status" value="1"/>
</dbReference>
<dbReference type="Gene3D" id="3.40.190.10">
    <property type="entry name" value="Periplasmic binding protein-like II"/>
    <property type="match status" value="2"/>
</dbReference>
<proteinExistence type="inferred from homology"/>
<keyword evidence="2" id="KW-0813">Transport</keyword>
<dbReference type="PIRSF" id="PIRSF002756">
    <property type="entry name" value="PstS"/>
    <property type="match status" value="1"/>
</dbReference>
<dbReference type="NCBIfam" id="TIGR00975">
    <property type="entry name" value="3a0107s03"/>
    <property type="match status" value="1"/>
</dbReference>
<dbReference type="GO" id="GO:0042301">
    <property type="term" value="F:phosphate ion binding"/>
    <property type="evidence" value="ECO:0007669"/>
    <property type="project" value="InterPro"/>
</dbReference>
<sequence>MARRHAVVHVPAVCPLAGRSPNGAQRSPSVHPVRTVASPAVPNFGHVSNSTCLGTDHRRLEVNTTSIRRLAAPAALLALGLSLTACGAANEQPAAGAEGGSDSSLSGTLNGAGSSAQEAAQGAWQAGFQQANPDVTVNYDPVGSGGGREQFIAGGTAFAGSDAYLSEEDGEVKGAQDRCNGEPAIEIPDYVSPIALIYNLDGVDELKLDPATVAGIFAGDITKWNDPAITATNPDADLPDAAINPVHRADDSGTTDNFTSYLSAADPDVWTYGEVGEWPIKSGEAANGTSGVVSAVQNGSNSIGYADASQAGDLGVAEVKVGDEYVGPSAEAAAKVLEISPRVEGRSDVSMAVDLDRNTTESGAYPIVLTSYLIACQTYDDQQTADLVKGYLTYVVSDEGQQAAADTAGSAPLSDSLQEEAQGIIDGISAKS</sequence>
<evidence type="ECO:0000256" key="3">
    <source>
        <dbReference type="ARBA" id="ARBA00022592"/>
    </source>
</evidence>
<evidence type="ECO:0000313" key="7">
    <source>
        <dbReference type="EMBL" id="QNN54060.1"/>
    </source>
</evidence>
<name>A0A7G9REN5_9ACTN</name>
<dbReference type="InterPro" id="IPR005673">
    <property type="entry name" value="ABC_phos-bd_PstS"/>
</dbReference>
<feature type="compositionally biased region" description="Low complexity" evidence="5">
    <location>
        <begin position="111"/>
        <end position="125"/>
    </location>
</feature>
<dbReference type="InterPro" id="IPR050962">
    <property type="entry name" value="Phosphate-bind_PstS"/>
</dbReference>
<evidence type="ECO:0000256" key="1">
    <source>
        <dbReference type="ARBA" id="ARBA00008725"/>
    </source>
</evidence>
<comment type="similarity">
    <text evidence="1">Belongs to the PstS family.</text>
</comment>
<evidence type="ECO:0000256" key="4">
    <source>
        <dbReference type="PIRSR" id="PIRSR002756-1"/>
    </source>
</evidence>
<evidence type="ECO:0000259" key="6">
    <source>
        <dbReference type="Pfam" id="PF12849"/>
    </source>
</evidence>
<accession>A0A7G9REN5</accession>
<dbReference type="InterPro" id="IPR024370">
    <property type="entry name" value="PBP_domain"/>
</dbReference>
<feature type="domain" description="PBP" evidence="6">
    <location>
        <begin position="104"/>
        <end position="399"/>
    </location>
</feature>
<dbReference type="KEGG" id="nmes:H9L09_06685"/>
<gene>
    <name evidence="7" type="primary">pstS</name>
    <name evidence="7" type="ORF">H9L09_06685</name>
</gene>
<feature type="region of interest" description="Disordered" evidence="5">
    <location>
        <begin position="92"/>
        <end position="125"/>
    </location>
</feature>
<evidence type="ECO:0000256" key="5">
    <source>
        <dbReference type="SAM" id="MobiDB-lite"/>
    </source>
</evidence>
<protein>
    <submittedName>
        <fullName evidence="7">Phosphate ABC transporter substrate-binding protein PstS</fullName>
    </submittedName>
</protein>
<feature type="binding site" evidence="4">
    <location>
        <position position="144"/>
    </location>
    <ligand>
        <name>phosphate</name>
        <dbReference type="ChEBI" id="CHEBI:43474"/>
    </ligand>
</feature>
<dbReference type="Proteomes" id="UP000515947">
    <property type="component" value="Chromosome"/>
</dbReference>
<dbReference type="GO" id="GO:0043190">
    <property type="term" value="C:ATP-binding cassette (ABC) transporter complex"/>
    <property type="evidence" value="ECO:0007669"/>
    <property type="project" value="InterPro"/>
</dbReference>
<feature type="binding site" evidence="4">
    <location>
        <begin position="252"/>
        <end position="254"/>
    </location>
    <ligand>
        <name>phosphate</name>
        <dbReference type="ChEBI" id="CHEBI:43474"/>
    </ligand>
</feature>
<dbReference type="CDD" id="cd13565">
    <property type="entry name" value="PBP2_PstS"/>
    <property type="match status" value="1"/>
</dbReference>
<organism evidence="7 8">
    <name type="scientific">Nocardioides mesophilus</name>
    <dbReference type="NCBI Taxonomy" id="433659"/>
    <lineage>
        <taxon>Bacteria</taxon>
        <taxon>Bacillati</taxon>
        <taxon>Actinomycetota</taxon>
        <taxon>Actinomycetes</taxon>
        <taxon>Propionibacteriales</taxon>
        <taxon>Nocardioidaceae</taxon>
        <taxon>Nocardioides</taxon>
    </lineage>
</organism>
<evidence type="ECO:0000256" key="2">
    <source>
        <dbReference type="ARBA" id="ARBA00022448"/>
    </source>
</evidence>
<keyword evidence="3" id="KW-0592">Phosphate transport</keyword>
<feature type="binding site" evidence="4">
    <location>
        <begin position="114"/>
        <end position="116"/>
    </location>
    <ligand>
        <name>phosphate</name>
        <dbReference type="ChEBI" id="CHEBI:43474"/>
    </ligand>
</feature>
<dbReference type="AlphaFoldDB" id="A0A7G9REN5"/>
<feature type="binding site" evidence="4">
    <location>
        <position position="162"/>
    </location>
    <ligand>
        <name>phosphate</name>
        <dbReference type="ChEBI" id="CHEBI:43474"/>
    </ligand>
</feature>
<dbReference type="Pfam" id="PF12849">
    <property type="entry name" value="PBP_like_2"/>
    <property type="match status" value="1"/>
</dbReference>
<evidence type="ECO:0000313" key="8">
    <source>
        <dbReference type="Proteomes" id="UP000515947"/>
    </source>
</evidence>
<reference evidence="7 8" key="1">
    <citation type="submission" date="2020-08" db="EMBL/GenBank/DDBJ databases">
        <title>Genome sequence of Nocardioides mesophilus KACC 16243T.</title>
        <authorList>
            <person name="Hyun D.-W."/>
            <person name="Bae J.-W."/>
        </authorList>
    </citation>
    <scope>NUCLEOTIDE SEQUENCE [LARGE SCALE GENOMIC DNA]</scope>
    <source>
        <strain evidence="7 8">KACC 16243</strain>
    </source>
</reference>
<dbReference type="GO" id="GO:0035435">
    <property type="term" value="P:phosphate ion transmembrane transport"/>
    <property type="evidence" value="ECO:0007669"/>
    <property type="project" value="InterPro"/>
</dbReference>